<dbReference type="EMBL" id="KQ242524">
    <property type="protein sequence ID" value="KNC78271.1"/>
    <property type="molecule type" value="Genomic_DNA"/>
</dbReference>
<organism evidence="2 3">
    <name type="scientific">Sphaeroforma arctica JP610</name>
    <dbReference type="NCBI Taxonomy" id="667725"/>
    <lineage>
        <taxon>Eukaryota</taxon>
        <taxon>Ichthyosporea</taxon>
        <taxon>Ichthyophonida</taxon>
        <taxon>Sphaeroforma</taxon>
    </lineage>
</organism>
<feature type="region of interest" description="Disordered" evidence="1">
    <location>
        <begin position="96"/>
        <end position="116"/>
    </location>
</feature>
<dbReference type="InterPro" id="IPR019034">
    <property type="entry name" value="UPF0390"/>
</dbReference>
<gene>
    <name evidence="2" type="ORF">SARC_09290</name>
</gene>
<evidence type="ECO:0000313" key="2">
    <source>
        <dbReference type="EMBL" id="KNC78271.1"/>
    </source>
</evidence>
<name>A0A0L0FP45_9EUKA</name>
<reference evidence="2 3" key="1">
    <citation type="submission" date="2011-02" db="EMBL/GenBank/DDBJ databases">
        <title>The Genome Sequence of Sphaeroforma arctica JP610.</title>
        <authorList>
            <consortium name="The Broad Institute Genome Sequencing Platform"/>
            <person name="Russ C."/>
            <person name="Cuomo C."/>
            <person name="Young S.K."/>
            <person name="Zeng Q."/>
            <person name="Gargeya S."/>
            <person name="Alvarado L."/>
            <person name="Berlin A."/>
            <person name="Chapman S.B."/>
            <person name="Chen Z."/>
            <person name="Freedman E."/>
            <person name="Gellesch M."/>
            <person name="Goldberg J."/>
            <person name="Griggs A."/>
            <person name="Gujja S."/>
            <person name="Heilman E."/>
            <person name="Heiman D."/>
            <person name="Howarth C."/>
            <person name="Mehta T."/>
            <person name="Neiman D."/>
            <person name="Pearson M."/>
            <person name="Roberts A."/>
            <person name="Saif S."/>
            <person name="Shea T."/>
            <person name="Shenoy N."/>
            <person name="Sisk P."/>
            <person name="Stolte C."/>
            <person name="Sykes S."/>
            <person name="White J."/>
            <person name="Yandava C."/>
            <person name="Burger G."/>
            <person name="Gray M.W."/>
            <person name="Holland P.W.H."/>
            <person name="King N."/>
            <person name="Lang F.B.F."/>
            <person name="Roger A.J."/>
            <person name="Ruiz-Trillo I."/>
            <person name="Haas B."/>
            <person name="Nusbaum C."/>
            <person name="Birren B."/>
        </authorList>
    </citation>
    <scope>NUCLEOTIDE SEQUENCE [LARGE SCALE GENOMIC DNA]</scope>
    <source>
        <strain evidence="2 3">JP610</strain>
    </source>
</reference>
<proteinExistence type="predicted"/>
<feature type="region of interest" description="Disordered" evidence="1">
    <location>
        <begin position="1"/>
        <end position="39"/>
    </location>
</feature>
<dbReference type="GeneID" id="25909794"/>
<dbReference type="Pfam" id="PF09495">
    <property type="entry name" value="DUF2462"/>
    <property type="match status" value="1"/>
</dbReference>
<protein>
    <submittedName>
        <fullName evidence="2">Uncharacterized protein</fullName>
    </submittedName>
</protein>
<dbReference type="AlphaFoldDB" id="A0A0L0FP45"/>
<keyword evidence="3" id="KW-1185">Reference proteome</keyword>
<evidence type="ECO:0000256" key="1">
    <source>
        <dbReference type="SAM" id="MobiDB-lite"/>
    </source>
</evidence>
<sequence>MPQKGVSKGGGKVKSAGALRRQVGKTRPGMRSVAAKKNKHVQIRALNKKFESQKRVDIENQIAAKTSGFQKFLVVKPEEEEKKEDTKKLKKFTYKSGVSGKAKAGSTIQQEKKKRK</sequence>
<dbReference type="Proteomes" id="UP000054560">
    <property type="component" value="Unassembled WGS sequence"/>
</dbReference>
<evidence type="ECO:0000313" key="3">
    <source>
        <dbReference type="Proteomes" id="UP000054560"/>
    </source>
</evidence>
<dbReference type="RefSeq" id="XP_014152173.1">
    <property type="nucleotide sequence ID" value="XM_014296698.1"/>
</dbReference>
<accession>A0A0L0FP45</accession>